<dbReference type="AlphaFoldDB" id="A0A8B6X148"/>
<keyword evidence="1" id="KW-1185">Reference proteome</keyword>
<dbReference type="RefSeq" id="WP_028310203.1">
    <property type="nucleotide sequence ID" value="NZ_AXWS01000007.1"/>
</dbReference>
<proteinExistence type="predicted"/>
<sequence length="118" mass="12364">MTPYESTDVRAFRSPDLAAFTTAEALTLWQARATLATSMSDKVGTVGLVFDGEEDQAPYALFYAKGVRPGVDLREGAGLMTVQLTAEPGARFVRLGPVEAGGEVQGASDVLAEVLAGL</sequence>
<evidence type="ECO:0000313" key="1">
    <source>
        <dbReference type="Proteomes" id="UP000675920"/>
    </source>
</evidence>
<dbReference type="Proteomes" id="UP000675920">
    <property type="component" value="Unplaced"/>
</dbReference>
<protein>
    <submittedName>
        <fullName evidence="2">Uncharacterized protein</fullName>
    </submittedName>
</protein>
<name>A0A8B6X148_9BURK</name>
<organism evidence="1 2">
    <name type="scientific">Derxia gummosa DSM 723</name>
    <dbReference type="NCBI Taxonomy" id="1121388"/>
    <lineage>
        <taxon>Bacteria</taxon>
        <taxon>Pseudomonadati</taxon>
        <taxon>Pseudomonadota</taxon>
        <taxon>Betaproteobacteria</taxon>
        <taxon>Burkholderiales</taxon>
        <taxon>Alcaligenaceae</taxon>
        <taxon>Derxia</taxon>
    </lineage>
</organism>
<accession>A0A8B6X148</accession>
<reference evidence="2" key="1">
    <citation type="submission" date="2025-08" db="UniProtKB">
        <authorList>
            <consortium name="RefSeq"/>
        </authorList>
    </citation>
    <scope>IDENTIFICATION</scope>
</reference>
<evidence type="ECO:0000313" key="2">
    <source>
        <dbReference type="RefSeq" id="WP_028310203.1"/>
    </source>
</evidence>